<proteinExistence type="predicted"/>
<gene>
    <name evidence="1" type="ORF">DHW61_16405</name>
</gene>
<comment type="caution">
    <text evidence="1">The sequence shown here is derived from an EMBL/GenBank/DDBJ whole genome shotgun (WGS) entry which is preliminary data.</text>
</comment>
<accession>A0A3D2XA28</accession>
<dbReference type="Gene3D" id="2.40.50.660">
    <property type="match status" value="1"/>
</dbReference>
<dbReference type="InterPro" id="IPR019635">
    <property type="entry name" value="DUF2500"/>
</dbReference>
<evidence type="ECO:0000313" key="2">
    <source>
        <dbReference type="Proteomes" id="UP000262969"/>
    </source>
</evidence>
<dbReference type="Pfam" id="PF10694">
    <property type="entry name" value="DUF2500"/>
    <property type="match status" value="1"/>
</dbReference>
<evidence type="ECO:0000313" key="1">
    <source>
        <dbReference type="EMBL" id="HCL03961.1"/>
    </source>
</evidence>
<name>A0A3D2XA28_9FIRM</name>
<sequence>MKEKLLHSYSTHDLFGLHFVTFQFESGDRLELGVSGQQYGLLGEGDVGKLTFQGTRFLSFERVR</sequence>
<evidence type="ECO:0008006" key="3">
    <source>
        <dbReference type="Google" id="ProtNLM"/>
    </source>
</evidence>
<dbReference type="AlphaFoldDB" id="A0A3D2XA28"/>
<organism evidence="1 2">
    <name type="scientific">Lachnoclostridium phytofermentans</name>
    <dbReference type="NCBI Taxonomy" id="66219"/>
    <lineage>
        <taxon>Bacteria</taxon>
        <taxon>Bacillati</taxon>
        <taxon>Bacillota</taxon>
        <taxon>Clostridia</taxon>
        <taxon>Lachnospirales</taxon>
        <taxon>Lachnospiraceae</taxon>
    </lineage>
</organism>
<reference evidence="1 2" key="1">
    <citation type="journal article" date="2018" name="Nat. Biotechnol.">
        <title>A standardized bacterial taxonomy based on genome phylogeny substantially revises the tree of life.</title>
        <authorList>
            <person name="Parks D.H."/>
            <person name="Chuvochina M."/>
            <person name="Waite D.W."/>
            <person name="Rinke C."/>
            <person name="Skarshewski A."/>
            <person name="Chaumeil P.A."/>
            <person name="Hugenholtz P."/>
        </authorList>
    </citation>
    <scope>NUCLEOTIDE SEQUENCE [LARGE SCALE GENOMIC DNA]</scope>
    <source>
        <strain evidence="1">UBA11728</strain>
    </source>
</reference>
<dbReference type="Proteomes" id="UP000262969">
    <property type="component" value="Unassembled WGS sequence"/>
</dbReference>
<dbReference type="EMBL" id="DPVV01000536">
    <property type="protein sequence ID" value="HCL03961.1"/>
    <property type="molecule type" value="Genomic_DNA"/>
</dbReference>
<protein>
    <recommendedName>
        <fullName evidence="3">DUF2500 domain-containing protein</fullName>
    </recommendedName>
</protein>